<dbReference type="PANTHER" id="PTHR30003">
    <property type="entry name" value="L-LACTATE PERMEASE"/>
    <property type="match status" value="1"/>
</dbReference>
<dbReference type="OrthoDB" id="9761056at2"/>
<feature type="transmembrane region" description="Helical" evidence="8">
    <location>
        <begin position="186"/>
        <end position="207"/>
    </location>
</feature>
<feature type="transmembrane region" description="Helical" evidence="8">
    <location>
        <begin position="534"/>
        <end position="551"/>
    </location>
</feature>
<name>A0A098QTH6_9SPIO</name>
<dbReference type="Proteomes" id="UP000029692">
    <property type="component" value="Unassembled WGS sequence"/>
</dbReference>
<feature type="transmembrane region" description="Helical" evidence="8">
    <location>
        <begin position="451"/>
        <end position="468"/>
    </location>
</feature>
<evidence type="ECO:0000256" key="5">
    <source>
        <dbReference type="ARBA" id="ARBA00022692"/>
    </source>
</evidence>
<comment type="function">
    <text evidence="8">Uptake of L-lactate across the membrane. Can also transport D-lactate and glycolate.</text>
</comment>
<organism evidence="9 10">
    <name type="scientific">Spirochaeta lutea</name>
    <dbReference type="NCBI Taxonomy" id="1480694"/>
    <lineage>
        <taxon>Bacteria</taxon>
        <taxon>Pseudomonadati</taxon>
        <taxon>Spirochaetota</taxon>
        <taxon>Spirochaetia</taxon>
        <taxon>Spirochaetales</taxon>
        <taxon>Spirochaetaceae</taxon>
        <taxon>Spirochaeta</taxon>
    </lineage>
</organism>
<proteinExistence type="inferred from homology"/>
<accession>A0A098QTH6</accession>
<evidence type="ECO:0000256" key="8">
    <source>
        <dbReference type="RuleBase" id="RU365092"/>
    </source>
</evidence>
<gene>
    <name evidence="9" type="ORF">DC28_14045</name>
</gene>
<keyword evidence="4 8" id="KW-1003">Cell membrane</keyword>
<evidence type="ECO:0000313" key="10">
    <source>
        <dbReference type="Proteomes" id="UP000029692"/>
    </source>
</evidence>
<evidence type="ECO:0000256" key="4">
    <source>
        <dbReference type="ARBA" id="ARBA00022475"/>
    </source>
</evidence>
<sequence>MTLTTLAALFPLVLLIVLMTKKNAWPSAKALPLTALVTYGLVLVVFRFDSGDIHARILTGALTALTPISIIWGAIFLFKTMDASGAMDVIRRWLYGVSRNHVAQLMIVGWAFPFLLEGASGFGTPVAIAAPILVGLGFPPLRVALLVLVMNTAPVSFGAVGTPTWFGFSAIDLSSIEILEIGIKSAWIHSIASLVVPLIGLSFVVSWKTIRRNMGYILLSLGATLIPFILVAYWNYEFPALVGGVTGTLASVFFAQRGWGLEKTARAVRGNPGKQDTQGNLDGQNSEVPRGLEPEIVAPRAGEVGKALLPLGITLAILVVTRIPVLGIKAWLTGLEPSLDIGLGSLGRLSVSASLVVGLQGIFGTLESWSHQLLYVPSIIPFGFASVVTALVYAMKGRTYAGVWHSTLDQIRNPAIALVGALIFVELLTMGGDASGVVLLGQALAGITGRLWTLFASFLGALGAFFSGSNTISNLTFGAIQDSIAANLGLSRTTTLALQSVGGAMGHMVALHSIVAVCSVLNLGDQEGTILKRLVPVLVLYGLVAGLLGLVL</sequence>
<dbReference type="GO" id="GO:0015295">
    <property type="term" value="F:solute:proton symporter activity"/>
    <property type="evidence" value="ECO:0007669"/>
    <property type="project" value="TreeGrafter"/>
</dbReference>
<keyword evidence="6 8" id="KW-1133">Transmembrane helix</keyword>
<feature type="transmembrane region" description="Helical" evidence="8">
    <location>
        <begin position="214"/>
        <end position="234"/>
    </location>
</feature>
<evidence type="ECO:0000256" key="7">
    <source>
        <dbReference type="ARBA" id="ARBA00023136"/>
    </source>
</evidence>
<evidence type="ECO:0000313" key="9">
    <source>
        <dbReference type="EMBL" id="KGE71034.1"/>
    </source>
</evidence>
<keyword evidence="10" id="KW-1185">Reference proteome</keyword>
<feature type="transmembrane region" description="Helical" evidence="8">
    <location>
        <begin position="110"/>
        <end position="136"/>
    </location>
</feature>
<comment type="similarity">
    <text evidence="2 8">Belongs to the lactate permease family.</text>
</comment>
<feature type="transmembrane region" description="Helical" evidence="8">
    <location>
        <begin position="415"/>
        <end position="439"/>
    </location>
</feature>
<feature type="transmembrane region" description="Helical" evidence="8">
    <location>
        <begin position="55"/>
        <end position="78"/>
    </location>
</feature>
<evidence type="ECO:0000256" key="2">
    <source>
        <dbReference type="ARBA" id="ARBA00010100"/>
    </source>
</evidence>
<dbReference type="NCBIfam" id="TIGR00795">
    <property type="entry name" value="lctP"/>
    <property type="match status" value="1"/>
</dbReference>
<dbReference type="GO" id="GO:0005886">
    <property type="term" value="C:plasma membrane"/>
    <property type="evidence" value="ECO:0007669"/>
    <property type="project" value="UniProtKB-SubCell"/>
</dbReference>
<evidence type="ECO:0000256" key="6">
    <source>
        <dbReference type="ARBA" id="ARBA00022989"/>
    </source>
</evidence>
<reference evidence="9 10" key="1">
    <citation type="submission" date="2014-05" db="EMBL/GenBank/DDBJ databases">
        <title>De novo Genome Sequence of Spirocheata sp.</title>
        <authorList>
            <person name="Shivani Y."/>
            <person name="Subhash Y."/>
            <person name="Tushar L."/>
            <person name="Sasikala C."/>
            <person name="Ramana C.V."/>
        </authorList>
    </citation>
    <scope>NUCLEOTIDE SEQUENCE [LARGE SCALE GENOMIC DNA]</scope>
    <source>
        <strain evidence="9 10">JC230</strain>
    </source>
</reference>
<feature type="transmembrane region" description="Helical" evidence="8">
    <location>
        <begin position="30"/>
        <end position="48"/>
    </location>
</feature>
<evidence type="ECO:0000256" key="3">
    <source>
        <dbReference type="ARBA" id="ARBA00022448"/>
    </source>
</evidence>
<dbReference type="RefSeq" id="WP_037549777.1">
    <property type="nucleotide sequence ID" value="NZ_JNUP01000071.1"/>
</dbReference>
<dbReference type="GO" id="GO:0015129">
    <property type="term" value="F:lactate transmembrane transporter activity"/>
    <property type="evidence" value="ECO:0007669"/>
    <property type="project" value="UniProtKB-UniRule"/>
</dbReference>
<keyword evidence="7 8" id="KW-0472">Membrane</keyword>
<feature type="transmembrane region" description="Helical" evidence="8">
    <location>
        <begin position="307"/>
        <end position="326"/>
    </location>
</feature>
<dbReference type="eggNOG" id="COG1620">
    <property type="taxonomic scope" value="Bacteria"/>
</dbReference>
<keyword evidence="3 8" id="KW-0813">Transport</keyword>
<dbReference type="PANTHER" id="PTHR30003:SF0">
    <property type="entry name" value="GLYCOLATE PERMEASE GLCA-RELATED"/>
    <property type="match status" value="1"/>
</dbReference>
<comment type="subcellular location">
    <subcellularLocation>
        <location evidence="1 8">Cell membrane</location>
        <topology evidence="1 8">Multi-pass membrane protein</topology>
    </subcellularLocation>
</comment>
<protein>
    <recommendedName>
        <fullName evidence="8">L-lactate permease</fullName>
    </recommendedName>
</protein>
<dbReference type="Pfam" id="PF02652">
    <property type="entry name" value="Lactate_perm"/>
    <property type="match status" value="1"/>
</dbReference>
<feature type="transmembrane region" description="Helical" evidence="8">
    <location>
        <begin position="373"/>
        <end position="395"/>
    </location>
</feature>
<feature type="transmembrane region" description="Helical" evidence="8">
    <location>
        <begin position="504"/>
        <end position="522"/>
    </location>
</feature>
<dbReference type="AlphaFoldDB" id="A0A098QTH6"/>
<dbReference type="InterPro" id="IPR003804">
    <property type="entry name" value="Lactate_perm"/>
</dbReference>
<feature type="transmembrane region" description="Helical" evidence="8">
    <location>
        <begin position="143"/>
        <end position="166"/>
    </location>
</feature>
<evidence type="ECO:0000256" key="1">
    <source>
        <dbReference type="ARBA" id="ARBA00004651"/>
    </source>
</evidence>
<dbReference type="EMBL" id="JNUP01000071">
    <property type="protein sequence ID" value="KGE71034.1"/>
    <property type="molecule type" value="Genomic_DNA"/>
</dbReference>
<dbReference type="STRING" id="1480694.DC28_14045"/>
<comment type="caution">
    <text evidence="9">The sequence shown here is derived from an EMBL/GenBank/DDBJ whole genome shotgun (WGS) entry which is preliminary data.</text>
</comment>
<feature type="transmembrane region" description="Helical" evidence="8">
    <location>
        <begin position="240"/>
        <end position="259"/>
    </location>
</feature>
<keyword evidence="5 8" id="KW-0812">Transmembrane</keyword>